<evidence type="ECO:0000313" key="7">
    <source>
        <dbReference type="Proteomes" id="UP000664417"/>
    </source>
</evidence>
<dbReference type="Pfam" id="PF00561">
    <property type="entry name" value="Abhydrolase_1"/>
    <property type="match status" value="1"/>
</dbReference>
<feature type="domain" description="AB hydrolase-1" evidence="5">
    <location>
        <begin position="75"/>
        <end position="309"/>
    </location>
</feature>
<keyword evidence="3 6" id="KW-0378">Hydrolase</keyword>
<dbReference type="InterPro" id="IPR012020">
    <property type="entry name" value="ABHD4"/>
</dbReference>
<gene>
    <name evidence="6" type="ORF">J3U88_24025</name>
</gene>
<dbReference type="InterPro" id="IPR050960">
    <property type="entry name" value="AB_hydrolase_4_sf"/>
</dbReference>
<dbReference type="PANTHER" id="PTHR10794">
    <property type="entry name" value="ABHYDROLASE DOMAIN-CONTAINING PROTEIN"/>
    <property type="match status" value="1"/>
</dbReference>
<reference evidence="6" key="1">
    <citation type="submission" date="2021-03" db="EMBL/GenBank/DDBJ databases">
        <authorList>
            <person name="Wang G."/>
        </authorList>
    </citation>
    <scope>NUCLEOTIDE SEQUENCE</scope>
    <source>
        <strain evidence="6">KCTC 12899</strain>
    </source>
</reference>
<evidence type="ECO:0000313" key="6">
    <source>
        <dbReference type="EMBL" id="MBO1321567.1"/>
    </source>
</evidence>
<evidence type="ECO:0000259" key="5">
    <source>
        <dbReference type="Pfam" id="PF00561"/>
    </source>
</evidence>
<sequence length="341" mass="37967">MGNHFSPEAWHKLFEERRPKPLSAPWWARGGHRQTILSHFLRKVDDLPRCTPESVQLDGSDQLAIRYYPGTTDTIVYLFHGLGGSADADYMSRATLVAGKRGFHVFSVNHRGCGEGAGLAREPYHSGRGEDLAAVIAHGRRKFPKARHLAVGFSLSGNALLLLLSGKRGVTKPDGAVAVNAPIALQTAAVAIKSGFNRVYDLRFVLRLRRSVRQRQAAGLEPEPYQIPPWATLHDFDNLYTAPAGGFSDREDYYHSCSTKDLLVHIQTPTVLMSSVDDPIVRWHDYAEAQRSASVYLHREQVGGHMGYLSANDTPYGSKFWLDYALDQYLVALNEGLRIRS</sequence>
<dbReference type="InterPro" id="IPR000952">
    <property type="entry name" value="AB_hydrolase_4_CS"/>
</dbReference>
<dbReference type="PROSITE" id="PS01133">
    <property type="entry name" value="UPF0017"/>
    <property type="match status" value="1"/>
</dbReference>
<dbReference type="PANTHER" id="PTHR10794:SF63">
    <property type="entry name" value="ALPHA_BETA HYDROLASE 1, ISOFORM A"/>
    <property type="match status" value="1"/>
</dbReference>
<evidence type="ECO:0000256" key="2">
    <source>
        <dbReference type="ARBA" id="ARBA00022487"/>
    </source>
</evidence>
<feature type="active site" description="Charge relay system" evidence="4">
    <location>
        <position position="278"/>
    </location>
</feature>
<keyword evidence="2" id="KW-0719">Serine esterase</keyword>
<dbReference type="RefSeq" id="WP_207861541.1">
    <property type="nucleotide sequence ID" value="NZ_JAFREP010000025.1"/>
</dbReference>
<dbReference type="InterPro" id="IPR029058">
    <property type="entry name" value="AB_hydrolase_fold"/>
</dbReference>
<dbReference type="Gene3D" id="3.40.50.1820">
    <property type="entry name" value="alpha/beta hydrolase"/>
    <property type="match status" value="1"/>
</dbReference>
<evidence type="ECO:0000256" key="4">
    <source>
        <dbReference type="PIRSR" id="PIRSR005211-1"/>
    </source>
</evidence>
<dbReference type="AlphaFoldDB" id="A0A8J7QBT8"/>
<dbReference type="GO" id="GO:0034338">
    <property type="term" value="F:short-chain carboxylesterase activity"/>
    <property type="evidence" value="ECO:0007669"/>
    <property type="project" value="TreeGrafter"/>
</dbReference>
<feature type="active site" description="Charge relay system" evidence="4">
    <location>
        <position position="305"/>
    </location>
</feature>
<evidence type="ECO:0000256" key="1">
    <source>
        <dbReference type="ARBA" id="ARBA00010884"/>
    </source>
</evidence>
<dbReference type="EMBL" id="JAFREP010000025">
    <property type="protein sequence ID" value="MBO1321567.1"/>
    <property type="molecule type" value="Genomic_DNA"/>
</dbReference>
<proteinExistence type="inferred from homology"/>
<dbReference type="InterPro" id="IPR000073">
    <property type="entry name" value="AB_hydrolase_1"/>
</dbReference>
<dbReference type="GO" id="GO:0047372">
    <property type="term" value="F:monoacylglycerol lipase activity"/>
    <property type="evidence" value="ECO:0007669"/>
    <property type="project" value="TreeGrafter"/>
</dbReference>
<dbReference type="Proteomes" id="UP000664417">
    <property type="component" value="Unassembled WGS sequence"/>
</dbReference>
<protein>
    <submittedName>
        <fullName evidence="6">Alpha/beta fold hydrolase</fullName>
    </submittedName>
</protein>
<dbReference type="SUPFAM" id="SSF53474">
    <property type="entry name" value="alpha/beta-Hydrolases"/>
    <property type="match status" value="1"/>
</dbReference>
<organism evidence="6 7">
    <name type="scientific">Acanthopleuribacter pedis</name>
    <dbReference type="NCBI Taxonomy" id="442870"/>
    <lineage>
        <taxon>Bacteria</taxon>
        <taxon>Pseudomonadati</taxon>
        <taxon>Acidobacteriota</taxon>
        <taxon>Holophagae</taxon>
        <taxon>Acanthopleuribacterales</taxon>
        <taxon>Acanthopleuribacteraceae</taxon>
        <taxon>Acanthopleuribacter</taxon>
    </lineage>
</organism>
<dbReference type="PIRSF" id="PIRSF005211">
    <property type="entry name" value="Ab_hydro_YheT"/>
    <property type="match status" value="1"/>
</dbReference>
<feature type="active site" description="Charge relay system" evidence="4">
    <location>
        <position position="154"/>
    </location>
</feature>
<name>A0A8J7QBT8_9BACT</name>
<comment type="similarity">
    <text evidence="1">Belongs to the AB hydrolase superfamily. AB hydrolase 4 family.</text>
</comment>
<comment type="caution">
    <text evidence="6">The sequence shown here is derived from an EMBL/GenBank/DDBJ whole genome shotgun (WGS) entry which is preliminary data.</text>
</comment>
<evidence type="ECO:0000256" key="3">
    <source>
        <dbReference type="ARBA" id="ARBA00022801"/>
    </source>
</evidence>
<keyword evidence="7" id="KW-1185">Reference proteome</keyword>
<accession>A0A8J7QBT8</accession>